<dbReference type="EMBL" id="AP019779">
    <property type="protein sequence ID" value="BBL62433.1"/>
    <property type="molecule type" value="Genomic_DNA"/>
</dbReference>
<protein>
    <submittedName>
        <fullName evidence="1">Uncharacterized protein</fullName>
    </submittedName>
</protein>
<dbReference type="Proteomes" id="UP000825015">
    <property type="component" value="Chromosome"/>
</dbReference>
<reference evidence="1" key="1">
    <citation type="submission" date="2019-06" db="EMBL/GenBank/DDBJ databases">
        <title>Complete genome sequence of Methanobrevibacter arboriphilus strain SA.</title>
        <authorList>
            <person name="Asakawa S."/>
        </authorList>
    </citation>
    <scope>NUCLEOTIDE SEQUENCE</scope>
    <source>
        <strain evidence="1">SA</strain>
    </source>
</reference>
<name>A0ACA8R4U4_METAZ</name>
<evidence type="ECO:0000313" key="1">
    <source>
        <dbReference type="EMBL" id="BBL62433.1"/>
    </source>
</evidence>
<keyword evidence="2" id="KW-1185">Reference proteome</keyword>
<accession>A0ACA8R4U4</accession>
<gene>
    <name evidence="1" type="ORF">MarbSA_14730</name>
</gene>
<organism evidence="1 2">
    <name type="scientific">Methanobrevibacter arboriphilus</name>
    <dbReference type="NCBI Taxonomy" id="39441"/>
    <lineage>
        <taxon>Archaea</taxon>
        <taxon>Methanobacteriati</taxon>
        <taxon>Methanobacteriota</taxon>
        <taxon>Methanomada group</taxon>
        <taxon>Methanobacteria</taxon>
        <taxon>Methanobacteriales</taxon>
        <taxon>Methanobacteriaceae</taxon>
        <taxon>Methanobrevibacter</taxon>
    </lineage>
</organism>
<sequence length="801" mass="84663">MADEEITIRISTEVDDESLQSLRAQIEEMNGASIKPEIEIDEAAEKLQELQALEDEIQDRIINLDMNTDGADEKVSELNNLLLDVQNEQFFIDVDTGDAAEEIERIKTSLDELDGSGAQQTAEDVEGIGDAAANSSAELDDLTTVLGGITAIASGATLDSFATSASDAKLSTMGLSQALQLNESSATMDAVNAKVGEFAKRTTLGKGQIRSMWSQFGVGGVRSLDTLSTLTEDVTAFATITGKDISTVGQSLSKAFISTSPNRAFRTLGVSVQDVAQQAGMTEESFLKMWEAATPEERVGYFDEYIKKNYDVQEVNDKLANSYVTLKQNFDDTMGKMATAMGNIILPLITPPLQQISSALEWVANGISTIPGPFKTLLGIFIVGAGGLAILAGGFTALLGVFGKVNNAFSSFKGAMHLCENNKTSAVCFNSLSESIKARVNNIKQSFLRMKNSASSIFSSVISKVNSFKTAVTGALSSAGSKIGSFATTAGSKLKTLGTAFLDSGRQALTAAGNYVKSGIMAAGSAIKTGILTAATWLQTAAQTALNFVMSINPIFLIIMAIAALVAILAYLYFNNETVRNSINALGAGLMYVGQLIYGTLIAAWNNLVAKLIIVKTAIIGFVSAGLAALSSFPGRVWTILLGVIARVGSWGANLISKGRSTASSFVNTVVKFFTSLPGKIYNAISGVADKVKSVFANAGTAAWTAFVAALDSVSGGLASIAINAVTGSGGSPWEVTHNNNGGYAGSPFEETSQNNNNNQSGSKTGNTYVFKSLYMDKDFPNHVINVIDRRDELERMRTGV</sequence>
<evidence type="ECO:0000313" key="2">
    <source>
        <dbReference type="Proteomes" id="UP000825015"/>
    </source>
</evidence>
<proteinExistence type="predicted"/>